<dbReference type="SUPFAM" id="SSF52540">
    <property type="entry name" value="P-loop containing nucleoside triphosphate hydrolases"/>
    <property type="match status" value="1"/>
</dbReference>
<dbReference type="InterPro" id="IPR027417">
    <property type="entry name" value="P-loop_NTPase"/>
</dbReference>
<gene>
    <name evidence="1" type="ORF">CWI75_06425</name>
</gene>
<organism evidence="1 2">
    <name type="scientific">Kineobactrum sediminis</name>
    <dbReference type="NCBI Taxonomy" id="1905677"/>
    <lineage>
        <taxon>Bacteria</taxon>
        <taxon>Pseudomonadati</taxon>
        <taxon>Pseudomonadota</taxon>
        <taxon>Gammaproteobacteria</taxon>
        <taxon>Cellvibrionales</taxon>
        <taxon>Halieaceae</taxon>
        <taxon>Kineobactrum</taxon>
    </lineage>
</organism>
<keyword evidence="2" id="KW-1185">Reference proteome</keyword>
<reference evidence="2" key="1">
    <citation type="submission" date="2017-11" db="EMBL/GenBank/DDBJ databases">
        <title>The draft genome sequence of Chromatocurvus sp. F02.</title>
        <authorList>
            <person name="Du Z.-J."/>
            <person name="Chang Y.-Q."/>
        </authorList>
    </citation>
    <scope>NUCLEOTIDE SEQUENCE [LARGE SCALE GENOMIC DNA]</scope>
    <source>
        <strain evidence="2">F02</strain>
    </source>
</reference>
<accession>A0A2N5Y3S9</accession>
<dbReference type="Proteomes" id="UP000234845">
    <property type="component" value="Unassembled WGS sequence"/>
</dbReference>
<name>A0A2N5Y3S9_9GAMM</name>
<protein>
    <recommendedName>
        <fullName evidence="3">Sulfotransferase</fullName>
    </recommendedName>
</protein>
<comment type="caution">
    <text evidence="1">The sequence shown here is derived from an EMBL/GenBank/DDBJ whole genome shotgun (WGS) entry which is preliminary data.</text>
</comment>
<evidence type="ECO:0000313" key="2">
    <source>
        <dbReference type="Proteomes" id="UP000234845"/>
    </source>
</evidence>
<sequence>MIRTVVPTPAGLSTDAGTYNKGINVLEIESLRQQAIAETGLDDFGAPAFYEALERLLDALHTEARLNDFGRMRAEMTIVAGLGKRLQIEHYLGEHPQVADEVIRRPVFIVGLPRTGTTALHHLLNQDPLNRTLRLWEAQNPVPPPMSATYYTDPRIAAQAESVALTETFLPGFKRTHLIDAEEPDECYMLLNRNFMSVEYPAMFHIPSYANWLYANLCRSDSYEYHRRQLQLLQSQHPGNWVLKAPFHQLGLREILRVYPDAIILQTHRAPMAFVASGCSFNELLRRSSSDIIDRAEIGRDWMTMLDAYTRTFEADRAALEPAHPGQFIDLTHDDLLSDPWPVIEQIYSLRGLVLTDSTRAAMRQWLAAHPRAQHGQHQYRLEDYSIDRGEVETLFGDYARRYGLAMDEEITQ</sequence>
<dbReference type="Pfam" id="PF13469">
    <property type="entry name" value="Sulfotransfer_3"/>
    <property type="match status" value="1"/>
</dbReference>
<dbReference type="AlphaFoldDB" id="A0A2N5Y3S9"/>
<dbReference type="PANTHER" id="PTHR36451:SF1">
    <property type="entry name" value="OMEGA-HYDROXY-BETA-DIHYDROMENAQUINONE-9 SULFOTRANSFERASE STF3"/>
    <property type="match status" value="1"/>
</dbReference>
<dbReference type="PANTHER" id="PTHR36451">
    <property type="entry name" value="PAPS-DEPENDENT SULFOTRANSFERASE STF3"/>
    <property type="match status" value="1"/>
</dbReference>
<dbReference type="Gene3D" id="3.40.50.300">
    <property type="entry name" value="P-loop containing nucleotide triphosphate hydrolases"/>
    <property type="match status" value="1"/>
</dbReference>
<dbReference type="EMBL" id="PKLZ01000003">
    <property type="protein sequence ID" value="PLW83055.1"/>
    <property type="molecule type" value="Genomic_DNA"/>
</dbReference>
<proteinExistence type="predicted"/>
<evidence type="ECO:0008006" key="3">
    <source>
        <dbReference type="Google" id="ProtNLM"/>
    </source>
</evidence>
<dbReference type="InterPro" id="IPR052736">
    <property type="entry name" value="Stf3_sulfotransferase"/>
</dbReference>
<evidence type="ECO:0000313" key="1">
    <source>
        <dbReference type="EMBL" id="PLW83055.1"/>
    </source>
</evidence>